<evidence type="ECO:0000259" key="5">
    <source>
        <dbReference type="Pfam" id="PF02826"/>
    </source>
</evidence>
<name>A0A9Q0N4G0_9DIPT</name>
<dbReference type="CDD" id="cd05301">
    <property type="entry name" value="GDH"/>
    <property type="match status" value="1"/>
</dbReference>
<dbReference type="AlphaFoldDB" id="A0A9Q0N4G0"/>
<dbReference type="Gene3D" id="3.40.50.720">
    <property type="entry name" value="NAD(P)-binding Rossmann-like Domain"/>
    <property type="match status" value="2"/>
</dbReference>
<dbReference type="OrthoDB" id="298012at2759"/>
<evidence type="ECO:0000256" key="2">
    <source>
        <dbReference type="ARBA" id="ARBA00073306"/>
    </source>
</evidence>
<keyword evidence="1 3" id="KW-0560">Oxidoreductase</keyword>
<dbReference type="GO" id="GO:0005829">
    <property type="term" value="C:cytosol"/>
    <property type="evidence" value="ECO:0007669"/>
    <property type="project" value="TreeGrafter"/>
</dbReference>
<gene>
    <name evidence="6" type="primary">GRHPR</name>
    <name evidence="6" type="ORF">Bhyg_08332</name>
</gene>
<dbReference type="InterPro" id="IPR050223">
    <property type="entry name" value="D-isomer_2-hydroxyacid_DH"/>
</dbReference>
<comment type="similarity">
    <text evidence="3">Belongs to the D-isomer specific 2-hydroxyacid dehydrogenase family.</text>
</comment>
<feature type="domain" description="D-isomer specific 2-hydroxyacid dehydrogenase catalytic" evidence="4">
    <location>
        <begin position="9"/>
        <end position="317"/>
    </location>
</feature>
<dbReference type="SUPFAM" id="SSF51735">
    <property type="entry name" value="NAD(P)-binding Rossmann-fold domains"/>
    <property type="match status" value="1"/>
</dbReference>
<comment type="caution">
    <text evidence="6">The sequence shown here is derived from an EMBL/GenBank/DDBJ whole genome shotgun (WGS) entry which is preliminary data.</text>
</comment>
<organism evidence="6 7">
    <name type="scientific">Pseudolycoriella hygida</name>
    <dbReference type="NCBI Taxonomy" id="35572"/>
    <lineage>
        <taxon>Eukaryota</taxon>
        <taxon>Metazoa</taxon>
        <taxon>Ecdysozoa</taxon>
        <taxon>Arthropoda</taxon>
        <taxon>Hexapoda</taxon>
        <taxon>Insecta</taxon>
        <taxon>Pterygota</taxon>
        <taxon>Neoptera</taxon>
        <taxon>Endopterygota</taxon>
        <taxon>Diptera</taxon>
        <taxon>Nematocera</taxon>
        <taxon>Sciaroidea</taxon>
        <taxon>Sciaridae</taxon>
        <taxon>Pseudolycoriella</taxon>
    </lineage>
</organism>
<dbReference type="SUPFAM" id="SSF52283">
    <property type="entry name" value="Formate/glycerate dehydrogenase catalytic domain-like"/>
    <property type="match status" value="1"/>
</dbReference>
<dbReference type="GO" id="GO:0030267">
    <property type="term" value="F:glyoxylate reductase (NADPH) activity"/>
    <property type="evidence" value="ECO:0007669"/>
    <property type="project" value="TreeGrafter"/>
</dbReference>
<reference evidence="6" key="1">
    <citation type="submission" date="2022-07" db="EMBL/GenBank/DDBJ databases">
        <authorList>
            <person name="Trinca V."/>
            <person name="Uliana J.V.C."/>
            <person name="Torres T.T."/>
            <person name="Ward R.J."/>
            <person name="Monesi N."/>
        </authorList>
    </citation>
    <scope>NUCLEOTIDE SEQUENCE</scope>
    <source>
        <strain evidence="6">HSMRA1968</strain>
        <tissue evidence="6">Whole embryos</tissue>
    </source>
</reference>
<accession>A0A9Q0N4G0</accession>
<dbReference type="Pfam" id="PF02826">
    <property type="entry name" value="2-Hacid_dh_C"/>
    <property type="match status" value="1"/>
</dbReference>
<evidence type="ECO:0000313" key="7">
    <source>
        <dbReference type="Proteomes" id="UP001151699"/>
    </source>
</evidence>
<dbReference type="Pfam" id="PF00389">
    <property type="entry name" value="2-Hacid_dh"/>
    <property type="match status" value="1"/>
</dbReference>
<dbReference type="PROSITE" id="PS00671">
    <property type="entry name" value="D_2_HYDROXYACID_DH_3"/>
    <property type="match status" value="1"/>
</dbReference>
<dbReference type="FunFam" id="3.40.50.720:FF:000026">
    <property type="entry name" value="Glyoxylate/hydroxypyruvate reductase B"/>
    <property type="match status" value="1"/>
</dbReference>
<feature type="domain" description="D-isomer specific 2-hydroxyacid dehydrogenase NAD-binding" evidence="5">
    <location>
        <begin position="111"/>
        <end position="289"/>
    </location>
</feature>
<dbReference type="PANTHER" id="PTHR10996">
    <property type="entry name" value="2-HYDROXYACID DEHYDROGENASE-RELATED"/>
    <property type="match status" value="1"/>
</dbReference>
<dbReference type="InterPro" id="IPR006140">
    <property type="entry name" value="D-isomer_DH_NAD-bd"/>
</dbReference>
<dbReference type="Proteomes" id="UP001151699">
    <property type="component" value="Chromosome B"/>
</dbReference>
<proteinExistence type="inferred from homology"/>
<dbReference type="GO" id="GO:0008465">
    <property type="term" value="F:hydroxypyruvate reductase (NADH) activity"/>
    <property type="evidence" value="ECO:0007669"/>
    <property type="project" value="TreeGrafter"/>
</dbReference>
<keyword evidence="7" id="KW-1185">Reference proteome</keyword>
<dbReference type="InterPro" id="IPR006139">
    <property type="entry name" value="D-isomer_2_OHA_DH_cat_dom"/>
</dbReference>
<evidence type="ECO:0000256" key="1">
    <source>
        <dbReference type="ARBA" id="ARBA00023002"/>
    </source>
</evidence>
<evidence type="ECO:0000256" key="3">
    <source>
        <dbReference type="RuleBase" id="RU003719"/>
    </source>
</evidence>
<evidence type="ECO:0000313" key="6">
    <source>
        <dbReference type="EMBL" id="KAJ6643372.1"/>
    </source>
</evidence>
<sequence length="321" mass="35282">MSSNIPKVLVSHPRFPESGLKLLQSKFEVTVCEGVEREEIVRKSKGVEGILWVNCELLNAEILDSAGPQLKAIVTGTAGFDYVDLAEIEKRGIQFGYTPNVPNDAVADLAIGLMIAAGRRFNEGFQKIVEQKWQLNDPLWMLGQDIKGSTVGIVGFGRIGQVIARRLKGFDVARIIYSGNSEKEEGRELGANLVSFKPLLRESDFVFIACPLTNETRNLFDKAAFEEMKETSVLINIARGGIVVQTDLIEALRTGKIFAAGLDVMDPEPLTENHPLTKLSNCVLTPHLGSAATRTRNNMSLLSAKNLINGIEGKPMLYPHY</sequence>
<dbReference type="PANTHER" id="PTHR10996:SF119">
    <property type="entry name" value="FI03731P-RELATED"/>
    <property type="match status" value="1"/>
</dbReference>
<evidence type="ECO:0000259" key="4">
    <source>
        <dbReference type="Pfam" id="PF00389"/>
    </source>
</evidence>
<dbReference type="GO" id="GO:0051287">
    <property type="term" value="F:NAD binding"/>
    <property type="evidence" value="ECO:0007669"/>
    <property type="project" value="InterPro"/>
</dbReference>
<dbReference type="InterPro" id="IPR036291">
    <property type="entry name" value="NAD(P)-bd_dom_sf"/>
</dbReference>
<protein>
    <recommendedName>
        <fullName evidence="2">Glyoxylate reductase/hydroxypyruvate reductase</fullName>
    </recommendedName>
</protein>
<dbReference type="EMBL" id="WJQU01000002">
    <property type="protein sequence ID" value="KAJ6643372.1"/>
    <property type="molecule type" value="Genomic_DNA"/>
</dbReference>
<dbReference type="InterPro" id="IPR029753">
    <property type="entry name" value="D-isomer_DH_CS"/>
</dbReference>